<dbReference type="GO" id="GO:0005840">
    <property type="term" value="C:ribosome"/>
    <property type="evidence" value="ECO:0007669"/>
    <property type="project" value="UniProtKB-KW"/>
</dbReference>
<dbReference type="EMBL" id="JAVXUO010001743">
    <property type="protein sequence ID" value="KAK2979522.1"/>
    <property type="molecule type" value="Genomic_DNA"/>
</dbReference>
<dbReference type="Proteomes" id="UP001187471">
    <property type="component" value="Unassembled WGS sequence"/>
</dbReference>
<organism evidence="3 4">
    <name type="scientific">Escallonia rubra</name>
    <dbReference type="NCBI Taxonomy" id="112253"/>
    <lineage>
        <taxon>Eukaryota</taxon>
        <taxon>Viridiplantae</taxon>
        <taxon>Streptophyta</taxon>
        <taxon>Embryophyta</taxon>
        <taxon>Tracheophyta</taxon>
        <taxon>Spermatophyta</taxon>
        <taxon>Magnoliopsida</taxon>
        <taxon>eudicotyledons</taxon>
        <taxon>Gunneridae</taxon>
        <taxon>Pentapetalae</taxon>
        <taxon>asterids</taxon>
        <taxon>campanulids</taxon>
        <taxon>Escalloniales</taxon>
        <taxon>Escalloniaceae</taxon>
        <taxon>Escallonia</taxon>
    </lineage>
</organism>
<gene>
    <name evidence="3" type="ORF">RJ640_014973</name>
</gene>
<name>A0AA88QZX3_9ASTE</name>
<keyword evidence="4" id="KW-1185">Reference proteome</keyword>
<dbReference type="AlphaFoldDB" id="A0AA88QZX3"/>
<reference evidence="3" key="1">
    <citation type="submission" date="2022-12" db="EMBL/GenBank/DDBJ databases">
        <title>Draft genome assemblies for two species of Escallonia (Escalloniales).</title>
        <authorList>
            <person name="Chanderbali A."/>
            <person name="Dervinis C."/>
            <person name="Anghel I."/>
            <person name="Soltis D."/>
            <person name="Soltis P."/>
            <person name="Zapata F."/>
        </authorList>
    </citation>
    <scope>NUCLEOTIDE SEQUENCE</scope>
    <source>
        <strain evidence="3">UCBG92.1500</strain>
        <tissue evidence="3">Leaf</tissue>
    </source>
</reference>
<keyword evidence="2" id="KW-0687">Ribonucleoprotein</keyword>
<dbReference type="GO" id="GO:0003735">
    <property type="term" value="F:structural constituent of ribosome"/>
    <property type="evidence" value="ECO:0007669"/>
    <property type="project" value="InterPro"/>
</dbReference>
<protein>
    <submittedName>
        <fullName evidence="3">Uncharacterized protein</fullName>
    </submittedName>
</protein>
<proteinExistence type="predicted"/>
<sequence>MTKVYEAKCKWGNSQKTATSAAMIIFVLSNTYENESNMCDGGCCGERSTVWPQKGSAVFLGNNISELSLTDALKLIEYLQDKLNSTVAAFGPVVIAAPGTAVEVPAIVGEKTEFDVVFERWGWMVLALLGVWRGLPEGGSGGVG</sequence>
<evidence type="ECO:0000256" key="1">
    <source>
        <dbReference type="ARBA" id="ARBA00022980"/>
    </source>
</evidence>
<evidence type="ECO:0000313" key="3">
    <source>
        <dbReference type="EMBL" id="KAK2979522.1"/>
    </source>
</evidence>
<comment type="caution">
    <text evidence="3">The sequence shown here is derived from an EMBL/GenBank/DDBJ whole genome shotgun (WGS) entry which is preliminary data.</text>
</comment>
<dbReference type="GO" id="GO:0006412">
    <property type="term" value="P:translation"/>
    <property type="evidence" value="ECO:0007669"/>
    <property type="project" value="InterPro"/>
</dbReference>
<dbReference type="InterPro" id="IPR036235">
    <property type="entry name" value="Ribosomal_bL12_oligo_N_sf"/>
</dbReference>
<dbReference type="GO" id="GO:1990904">
    <property type="term" value="C:ribonucleoprotein complex"/>
    <property type="evidence" value="ECO:0007669"/>
    <property type="project" value="UniProtKB-KW"/>
</dbReference>
<accession>A0AA88QZX3</accession>
<keyword evidence="1" id="KW-0689">Ribosomal protein</keyword>
<evidence type="ECO:0000313" key="4">
    <source>
        <dbReference type="Proteomes" id="UP001187471"/>
    </source>
</evidence>
<dbReference type="SUPFAM" id="SSF48300">
    <property type="entry name" value="Ribosomal protein L7/12, oligomerisation (N-terminal) domain"/>
    <property type="match status" value="1"/>
</dbReference>
<evidence type="ECO:0000256" key="2">
    <source>
        <dbReference type="ARBA" id="ARBA00023274"/>
    </source>
</evidence>